<dbReference type="Proteomes" id="UP000490535">
    <property type="component" value="Unassembled WGS sequence"/>
</dbReference>
<reference evidence="4" key="1">
    <citation type="journal article" date="2020" name="MBio">
        <title>Horizontal gene transfer to a defensive symbiont with a reduced genome amongst a multipartite beetle microbiome.</title>
        <authorList>
            <person name="Waterworth S.C."/>
            <person name="Florez L.V."/>
            <person name="Rees E.R."/>
            <person name="Hertweck C."/>
            <person name="Kaltenpoth M."/>
            <person name="Kwan J.C."/>
        </authorList>
    </citation>
    <scope>NUCLEOTIDE SEQUENCE [LARGE SCALE GENOMIC DNA]</scope>
</reference>
<dbReference type="GO" id="GO:0004132">
    <property type="term" value="F:dCMP deaminase activity"/>
    <property type="evidence" value="ECO:0007669"/>
    <property type="project" value="TreeGrafter"/>
</dbReference>
<name>A0A833PGS8_ACIBZ</name>
<dbReference type="EMBL" id="WNDP01000027">
    <property type="protein sequence ID" value="KAF1026207.1"/>
    <property type="molecule type" value="Genomic_DNA"/>
</dbReference>
<evidence type="ECO:0000313" key="3">
    <source>
        <dbReference type="EMBL" id="KAF1026207.1"/>
    </source>
</evidence>
<proteinExistence type="predicted"/>
<gene>
    <name evidence="3" type="ORF">GAK29_01469</name>
</gene>
<accession>A0A833PGS8</accession>
<keyword evidence="1" id="KW-0378">Hydrolase</keyword>
<protein>
    <recommendedName>
        <fullName evidence="2">CMP/dCMP-type deaminase domain-containing protein</fullName>
    </recommendedName>
</protein>
<dbReference type="SUPFAM" id="SSF53927">
    <property type="entry name" value="Cytidine deaminase-like"/>
    <property type="match status" value="1"/>
</dbReference>
<comment type="caution">
    <text evidence="3">The sequence shown here is derived from an EMBL/GenBank/DDBJ whole genome shotgun (WGS) entry which is preliminary data.</text>
</comment>
<dbReference type="PANTHER" id="PTHR11086:SF18">
    <property type="entry name" value="DEOXYCYTIDYLATE DEAMINASE"/>
    <property type="match status" value="1"/>
</dbReference>
<dbReference type="InterPro" id="IPR016193">
    <property type="entry name" value="Cytidine_deaminase-like"/>
</dbReference>
<feature type="domain" description="CMP/dCMP-type deaminase" evidence="2">
    <location>
        <begin position="9"/>
        <end position="100"/>
    </location>
</feature>
<sequence length="128" mass="14600">MSIFKEAEYAESLSICSKRKVGVAIELHNHVVSIGWNHGTNEKCNCDKHKSNPDCLHAEVVSFFAEDDFCFRNGVMAVTYLPCLNCAKLISSKGIKTVYYRDHREDKTQGIEFLKLNNVEVLNEWSIK</sequence>
<dbReference type="AlphaFoldDB" id="A0A833PGS8"/>
<organism evidence="3 4">
    <name type="scientific">Acinetobacter bereziniae</name>
    <name type="common">Acinetobacter genomosp. 10</name>
    <dbReference type="NCBI Taxonomy" id="106648"/>
    <lineage>
        <taxon>Bacteria</taxon>
        <taxon>Pseudomonadati</taxon>
        <taxon>Pseudomonadota</taxon>
        <taxon>Gammaproteobacteria</taxon>
        <taxon>Moraxellales</taxon>
        <taxon>Moraxellaceae</taxon>
        <taxon>Acinetobacter</taxon>
    </lineage>
</organism>
<dbReference type="PANTHER" id="PTHR11086">
    <property type="entry name" value="DEOXYCYTIDYLATE DEAMINASE-RELATED"/>
    <property type="match status" value="1"/>
</dbReference>
<evidence type="ECO:0000256" key="1">
    <source>
        <dbReference type="ARBA" id="ARBA00022801"/>
    </source>
</evidence>
<dbReference type="Gene3D" id="3.40.140.10">
    <property type="entry name" value="Cytidine Deaminase, domain 2"/>
    <property type="match status" value="1"/>
</dbReference>
<dbReference type="GO" id="GO:0005737">
    <property type="term" value="C:cytoplasm"/>
    <property type="evidence" value="ECO:0007669"/>
    <property type="project" value="TreeGrafter"/>
</dbReference>
<dbReference type="InterPro" id="IPR002125">
    <property type="entry name" value="CMP_dCMP_dom"/>
</dbReference>
<evidence type="ECO:0000259" key="2">
    <source>
        <dbReference type="Pfam" id="PF00383"/>
    </source>
</evidence>
<dbReference type="InterPro" id="IPR015517">
    <property type="entry name" value="dCMP_deaminase-rel"/>
</dbReference>
<evidence type="ECO:0000313" key="4">
    <source>
        <dbReference type="Proteomes" id="UP000490535"/>
    </source>
</evidence>
<dbReference type="Pfam" id="PF00383">
    <property type="entry name" value="dCMP_cyt_deam_1"/>
    <property type="match status" value="1"/>
</dbReference>